<protein>
    <submittedName>
        <fullName evidence="1">Uncharacterized protein</fullName>
    </submittedName>
</protein>
<evidence type="ECO:0000313" key="2">
    <source>
        <dbReference type="Proteomes" id="UP000635628"/>
    </source>
</evidence>
<dbReference type="EMBL" id="CAESAP020000016">
    <property type="protein sequence ID" value="CAB5494408.1"/>
    <property type="molecule type" value="Genomic_DNA"/>
</dbReference>
<name>A0ACA8ZMQ5_9GAMM</name>
<evidence type="ECO:0000313" key="1">
    <source>
        <dbReference type="EMBL" id="CAB5494408.1"/>
    </source>
</evidence>
<accession>A0ACA8ZMQ5</accession>
<gene>
    <name evidence="1" type="ORF">AZO1586R_69</name>
</gene>
<organism evidence="1 2">
    <name type="scientific">Bathymodiolus azoricus thioautotrophic gill symbiont</name>
    <dbReference type="NCBI Taxonomy" id="235205"/>
    <lineage>
        <taxon>Bacteria</taxon>
        <taxon>Pseudomonadati</taxon>
        <taxon>Pseudomonadota</taxon>
        <taxon>Gammaproteobacteria</taxon>
        <taxon>sulfur-oxidizing symbionts</taxon>
    </lineage>
</organism>
<sequence length="52" mass="6359">MVDLSRVIVSFIVINQCFVWFLRVDYLIYVHLKYKDSYSESCYFIKRETKAE</sequence>
<dbReference type="Proteomes" id="UP000635628">
    <property type="component" value="Unassembled WGS sequence"/>
</dbReference>
<reference evidence="1" key="1">
    <citation type="submission" date="2020-05" db="EMBL/GenBank/DDBJ databases">
        <authorList>
            <person name="Petersen J."/>
            <person name="Sayavedra L."/>
        </authorList>
    </citation>
    <scope>NUCLEOTIDE SEQUENCE</scope>
    <source>
        <strain evidence="1">B azoricus SOX Menez Gwen</strain>
    </source>
</reference>
<comment type="caution">
    <text evidence="1">The sequence shown here is derived from an EMBL/GenBank/DDBJ whole genome shotgun (WGS) entry which is preliminary data.</text>
</comment>
<keyword evidence="2" id="KW-1185">Reference proteome</keyword>
<proteinExistence type="predicted"/>